<dbReference type="AlphaFoldDB" id="B9XET4"/>
<comment type="caution">
    <text evidence="3">The sequence shown here is derived from an EMBL/GenBank/DDBJ whole genome shotgun (WGS) entry which is preliminary data.</text>
</comment>
<name>B9XET4_PEDPL</name>
<proteinExistence type="predicted"/>
<reference evidence="3 4" key="1">
    <citation type="journal article" date="2011" name="J. Bacteriol.">
        <title>Genome sequence of 'Pedosphaera parvula' Ellin514, an aerobic Verrucomicrobial isolate from pasture soil.</title>
        <authorList>
            <person name="Kant R."/>
            <person name="van Passel M.W."/>
            <person name="Sangwan P."/>
            <person name="Palva A."/>
            <person name="Lucas S."/>
            <person name="Copeland A."/>
            <person name="Lapidus A."/>
            <person name="Glavina Del Rio T."/>
            <person name="Dalin E."/>
            <person name="Tice H."/>
            <person name="Bruce D."/>
            <person name="Goodwin L."/>
            <person name="Pitluck S."/>
            <person name="Chertkov O."/>
            <person name="Larimer F.W."/>
            <person name="Land M.L."/>
            <person name="Hauser L."/>
            <person name="Brettin T.S."/>
            <person name="Detter J.C."/>
            <person name="Han S."/>
            <person name="de Vos W.M."/>
            <person name="Janssen P.H."/>
            <person name="Smidt H."/>
        </authorList>
    </citation>
    <scope>NUCLEOTIDE SEQUENCE [LARGE SCALE GENOMIC DNA]</scope>
    <source>
        <strain evidence="3 4">Ellin514</strain>
    </source>
</reference>
<keyword evidence="1" id="KW-1133">Transmembrane helix</keyword>
<dbReference type="EMBL" id="ABOX02000008">
    <property type="protein sequence ID" value="EEF61798.1"/>
    <property type="molecule type" value="Genomic_DNA"/>
</dbReference>
<keyword evidence="1" id="KW-0812">Transmembrane</keyword>
<feature type="transmembrane region" description="Helical" evidence="1">
    <location>
        <begin position="52"/>
        <end position="76"/>
    </location>
</feature>
<evidence type="ECO:0000313" key="4">
    <source>
        <dbReference type="Proteomes" id="UP000003688"/>
    </source>
</evidence>
<evidence type="ECO:0000256" key="1">
    <source>
        <dbReference type="SAM" id="Phobius"/>
    </source>
</evidence>
<dbReference type="InterPro" id="IPR049220">
    <property type="entry name" value="DUF6868"/>
</dbReference>
<organism evidence="3 4">
    <name type="scientific">Pedosphaera parvula (strain Ellin514)</name>
    <dbReference type="NCBI Taxonomy" id="320771"/>
    <lineage>
        <taxon>Bacteria</taxon>
        <taxon>Pseudomonadati</taxon>
        <taxon>Verrucomicrobiota</taxon>
        <taxon>Pedosphaerae</taxon>
        <taxon>Pedosphaerales</taxon>
        <taxon>Pedosphaeraceae</taxon>
        <taxon>Pedosphaera</taxon>
    </lineage>
</organism>
<keyword evidence="1" id="KW-0472">Membrane</keyword>
<evidence type="ECO:0000259" key="2">
    <source>
        <dbReference type="Pfam" id="PF21742"/>
    </source>
</evidence>
<feature type="domain" description="DUF6868" evidence="2">
    <location>
        <begin position="1"/>
        <end position="78"/>
    </location>
</feature>
<dbReference type="RefSeq" id="WP_007414332.1">
    <property type="nucleotide sequence ID" value="NZ_ABOX02000008.1"/>
</dbReference>
<dbReference type="OrthoDB" id="287243at2"/>
<dbReference type="Pfam" id="PF21742">
    <property type="entry name" value="DUF6868"/>
    <property type="match status" value="1"/>
</dbReference>
<sequence>MNIDSIRHILLWCTVINYCVLLVWFLVFIFAHNWMYRLHGRLFCLTTEQFDTIHYAAMAVYKIVILLFNLVPYIALHIG</sequence>
<dbReference type="Proteomes" id="UP000003688">
    <property type="component" value="Unassembled WGS sequence"/>
</dbReference>
<accession>B9XET4</accession>
<feature type="transmembrane region" description="Helical" evidence="1">
    <location>
        <begin position="9"/>
        <end position="32"/>
    </location>
</feature>
<gene>
    <name evidence="3" type="ORF">Cflav_PD4838</name>
</gene>
<keyword evidence="4" id="KW-1185">Reference proteome</keyword>
<protein>
    <recommendedName>
        <fullName evidence="2">DUF6868 domain-containing protein</fullName>
    </recommendedName>
</protein>
<evidence type="ECO:0000313" key="3">
    <source>
        <dbReference type="EMBL" id="EEF61798.1"/>
    </source>
</evidence>